<organism evidence="4 5">
    <name type="scientific">Subtercola boreus</name>
    <dbReference type="NCBI Taxonomy" id="120213"/>
    <lineage>
        <taxon>Bacteria</taxon>
        <taxon>Bacillati</taxon>
        <taxon>Actinomycetota</taxon>
        <taxon>Actinomycetes</taxon>
        <taxon>Micrococcales</taxon>
        <taxon>Microbacteriaceae</taxon>
        <taxon>Subtercola</taxon>
    </lineage>
</organism>
<feature type="coiled-coil region" evidence="1">
    <location>
        <begin position="97"/>
        <end position="124"/>
    </location>
</feature>
<sequence>MRLFVAAALVLSAGVATSAVAPLTASASIAVRTDYPSWDDVNAAKANEATKAAEVQNITSLIGDLQQQAAELGDVAIQKGNEYLKATAALQSATQVADTARQRADDASTKAAEAKKQFAQLTVELYRSGGNQTANLFLSGAQADTLLDQLGTLSKLTQQSARLSALATSTQNLADTLNSQAGVAESARAQLNDAAEQAAADATAAQQAADAEVATQQAQSDVLFAQLASLKDTTAAVEQQYQLGVEAARQAAELAAAKEAAANAGDGNGNDSSAEVGGGSGGTSVAVSDPQAAKNYAQGQVSARGWGSDQFQCLLNLWNRESGWRANALNESSGAYGIPQSLPASKMASAGADYRTNAATQINWGLAYITGRYGNPCGAWAHSQNTSPHWY</sequence>
<reference evidence="4 5" key="1">
    <citation type="submission" date="2017-04" db="EMBL/GenBank/DDBJ databases">
        <title>Comparative genome analysis of Subtercola boreus.</title>
        <authorList>
            <person name="Cho Y.-J."/>
            <person name="Cho A."/>
            <person name="Kim O.-S."/>
            <person name="Lee J.-I."/>
        </authorList>
    </citation>
    <scope>NUCLEOTIDE SEQUENCE [LARGE SCALE GENOMIC DNA]</scope>
    <source>
        <strain evidence="4 5">P28004</strain>
    </source>
</reference>
<evidence type="ECO:0008006" key="6">
    <source>
        <dbReference type="Google" id="ProtNLM"/>
    </source>
</evidence>
<keyword evidence="1" id="KW-0175">Coiled coil</keyword>
<feature type="region of interest" description="Disordered" evidence="2">
    <location>
        <begin position="262"/>
        <end position="285"/>
    </location>
</feature>
<evidence type="ECO:0000256" key="3">
    <source>
        <dbReference type="SAM" id="SignalP"/>
    </source>
</evidence>
<evidence type="ECO:0000256" key="1">
    <source>
        <dbReference type="SAM" id="Coils"/>
    </source>
</evidence>
<dbReference type="Proteomes" id="UP000257080">
    <property type="component" value="Unassembled WGS sequence"/>
</dbReference>
<feature type="chain" id="PRO_5038971305" description="Transglycosylase SLT domain-containing protein" evidence="3">
    <location>
        <begin position="22"/>
        <end position="391"/>
    </location>
</feature>
<evidence type="ECO:0000313" key="5">
    <source>
        <dbReference type="Proteomes" id="UP000257080"/>
    </source>
</evidence>
<dbReference type="SUPFAM" id="SSF53955">
    <property type="entry name" value="Lysozyme-like"/>
    <property type="match status" value="1"/>
</dbReference>
<name>A0A3E0WDG2_9MICO</name>
<feature type="signal peptide" evidence="3">
    <location>
        <begin position="1"/>
        <end position="21"/>
    </location>
</feature>
<evidence type="ECO:0000313" key="4">
    <source>
        <dbReference type="EMBL" id="RFA27846.1"/>
    </source>
</evidence>
<dbReference type="AlphaFoldDB" id="A0A3E0WDG2"/>
<accession>A0A3E0WDG2</accession>
<comment type="caution">
    <text evidence="4">The sequence shown here is derived from an EMBL/GenBank/DDBJ whole genome shotgun (WGS) entry which is preliminary data.</text>
</comment>
<evidence type="ECO:0000256" key="2">
    <source>
        <dbReference type="SAM" id="MobiDB-lite"/>
    </source>
</evidence>
<keyword evidence="3" id="KW-0732">Signal</keyword>
<proteinExistence type="predicted"/>
<dbReference type="EMBL" id="NBXE01000018">
    <property type="protein sequence ID" value="RFA27846.1"/>
    <property type="molecule type" value="Genomic_DNA"/>
</dbReference>
<gene>
    <name evidence="4" type="ORF">B7R25_05820</name>
</gene>
<protein>
    <recommendedName>
        <fullName evidence="6">Transglycosylase SLT domain-containing protein</fullName>
    </recommendedName>
</protein>
<dbReference type="InterPro" id="IPR023346">
    <property type="entry name" value="Lysozyme-like_dom_sf"/>
</dbReference>